<keyword evidence="2" id="KW-0812">Transmembrane</keyword>
<keyword evidence="3" id="KW-0132">Cell division</keyword>
<evidence type="ECO:0000256" key="1">
    <source>
        <dbReference type="SAM" id="MobiDB-lite"/>
    </source>
</evidence>
<dbReference type="Proteomes" id="UP000190989">
    <property type="component" value="Unassembled WGS sequence"/>
</dbReference>
<feature type="compositionally biased region" description="Pro residues" evidence="1">
    <location>
        <begin position="79"/>
        <end position="98"/>
    </location>
</feature>
<feature type="compositionally biased region" description="Basic and acidic residues" evidence="1">
    <location>
        <begin position="99"/>
        <end position="117"/>
    </location>
</feature>
<feature type="compositionally biased region" description="Low complexity" evidence="1">
    <location>
        <begin position="133"/>
        <end position="152"/>
    </location>
</feature>
<reference evidence="4" key="1">
    <citation type="submission" date="2017-02" db="EMBL/GenBank/DDBJ databases">
        <authorList>
            <person name="Varghese N."/>
            <person name="Submissions S."/>
        </authorList>
    </citation>
    <scope>NUCLEOTIDE SEQUENCE [LARGE SCALE GENOMIC DNA]</scope>
    <source>
        <strain evidence="4">SM117</strain>
    </source>
</reference>
<organism evidence="3 4">
    <name type="scientific">Novosphingobium mathurense</name>
    <dbReference type="NCBI Taxonomy" id="428990"/>
    <lineage>
        <taxon>Bacteria</taxon>
        <taxon>Pseudomonadati</taxon>
        <taxon>Pseudomonadota</taxon>
        <taxon>Alphaproteobacteria</taxon>
        <taxon>Sphingomonadales</taxon>
        <taxon>Sphingomonadaceae</taxon>
        <taxon>Novosphingobium</taxon>
    </lineage>
</organism>
<feature type="transmembrane region" description="Helical" evidence="2">
    <location>
        <begin position="12"/>
        <end position="30"/>
    </location>
</feature>
<dbReference type="STRING" id="428990.SAMN06295987_105248"/>
<accession>A0A1U6ICV0</accession>
<sequence>MAILGLRRDEKYGLALAIALHAAVLGAMFLDPHTDQVVRPPERIEVNISDDYGLTSTSPDPNSQAAADVAPTIGEAAPAPAPAPVPEIQPSPSPLPPEPKARPVETKKAPEKKKTETKSPPSRKSSAIDKIVSSPSSSPSKASATTTKKTGGSRVGADFLSGVSGATATEGKGAPAATIGPKQVSALNAAISRQLKPYWSAPQGADAELLVTRVRFRLNRDGSLAGEPQVLGTSGKTATNATQVDRHQEQAVRAVKLAAPFNLPEDLYDGWKVIDTQFDRRLSQ</sequence>
<evidence type="ECO:0000313" key="3">
    <source>
        <dbReference type="EMBL" id="SLK05824.1"/>
    </source>
</evidence>
<dbReference type="GO" id="GO:0051301">
    <property type="term" value="P:cell division"/>
    <property type="evidence" value="ECO:0007669"/>
    <property type="project" value="UniProtKB-KW"/>
</dbReference>
<dbReference type="EMBL" id="FVZE01000005">
    <property type="protein sequence ID" value="SLK05824.1"/>
    <property type="molecule type" value="Genomic_DNA"/>
</dbReference>
<dbReference type="SUPFAM" id="SSF74653">
    <property type="entry name" value="TolA/TonB C-terminal domain"/>
    <property type="match status" value="1"/>
</dbReference>
<proteinExistence type="predicted"/>
<dbReference type="RefSeq" id="WP_079731139.1">
    <property type="nucleotide sequence ID" value="NZ_FVZE01000005.1"/>
</dbReference>
<feature type="compositionally biased region" description="Polar residues" evidence="1">
    <location>
        <begin position="54"/>
        <end position="65"/>
    </location>
</feature>
<feature type="region of interest" description="Disordered" evidence="1">
    <location>
        <begin position="51"/>
        <end position="158"/>
    </location>
</feature>
<keyword evidence="2" id="KW-1133">Transmembrane helix</keyword>
<keyword evidence="3" id="KW-0131">Cell cycle</keyword>
<dbReference type="Gene3D" id="3.30.1150.10">
    <property type="match status" value="1"/>
</dbReference>
<name>A0A1U6ICV0_9SPHN</name>
<evidence type="ECO:0000313" key="4">
    <source>
        <dbReference type="Proteomes" id="UP000190989"/>
    </source>
</evidence>
<dbReference type="AlphaFoldDB" id="A0A1U6ICV0"/>
<protein>
    <submittedName>
        <fullName evidence="3">Cell division and transport-associated protein TolA</fullName>
    </submittedName>
</protein>
<gene>
    <name evidence="3" type="ORF">SAMN06295987_105248</name>
</gene>
<keyword evidence="2" id="KW-0472">Membrane</keyword>
<keyword evidence="4" id="KW-1185">Reference proteome</keyword>
<evidence type="ECO:0000256" key="2">
    <source>
        <dbReference type="SAM" id="Phobius"/>
    </source>
</evidence>